<name>A0ABX6V4I5_9GAMM</name>
<dbReference type="Proteomes" id="UP000316416">
    <property type="component" value="Chromosome"/>
</dbReference>
<dbReference type="CDD" id="cd01347">
    <property type="entry name" value="ligand_gated_channel"/>
    <property type="match status" value="1"/>
</dbReference>
<keyword evidence="6 10" id="KW-0798">TonB box</keyword>
<keyword evidence="8 9" id="KW-0998">Cell outer membrane</keyword>
<evidence type="ECO:0000313" key="15">
    <source>
        <dbReference type="Proteomes" id="UP000316416"/>
    </source>
</evidence>
<dbReference type="NCBIfam" id="TIGR01785">
    <property type="entry name" value="TonB-hemin"/>
    <property type="match status" value="1"/>
</dbReference>
<dbReference type="RefSeq" id="WP_142872841.1">
    <property type="nucleotide sequence ID" value="NZ_CP045503.2"/>
</dbReference>
<dbReference type="InterPro" id="IPR036942">
    <property type="entry name" value="Beta-barrel_TonB_sf"/>
</dbReference>
<dbReference type="SUPFAM" id="SSF56935">
    <property type="entry name" value="Porins"/>
    <property type="match status" value="1"/>
</dbReference>
<evidence type="ECO:0000256" key="5">
    <source>
        <dbReference type="ARBA" id="ARBA00022692"/>
    </source>
</evidence>
<evidence type="ECO:0000259" key="12">
    <source>
        <dbReference type="Pfam" id="PF00593"/>
    </source>
</evidence>
<evidence type="ECO:0000256" key="6">
    <source>
        <dbReference type="ARBA" id="ARBA00023077"/>
    </source>
</evidence>
<evidence type="ECO:0000313" key="14">
    <source>
        <dbReference type="EMBL" id="QPG57479.1"/>
    </source>
</evidence>
<organism evidence="14 15">
    <name type="scientific">Shewanella eurypsychrophilus</name>
    <dbReference type="NCBI Taxonomy" id="2593656"/>
    <lineage>
        <taxon>Bacteria</taxon>
        <taxon>Pseudomonadati</taxon>
        <taxon>Pseudomonadota</taxon>
        <taxon>Gammaproteobacteria</taxon>
        <taxon>Alteromonadales</taxon>
        <taxon>Shewanellaceae</taxon>
        <taxon>Shewanella</taxon>
    </lineage>
</organism>
<accession>A0ABX6V4I5</accession>
<dbReference type="PANTHER" id="PTHR30069:SF41">
    <property type="entry name" value="HEME_HEMOPEXIN UTILIZATION PROTEIN C"/>
    <property type="match status" value="1"/>
</dbReference>
<evidence type="ECO:0000256" key="2">
    <source>
        <dbReference type="ARBA" id="ARBA00009810"/>
    </source>
</evidence>
<evidence type="ECO:0000256" key="10">
    <source>
        <dbReference type="RuleBase" id="RU003357"/>
    </source>
</evidence>
<keyword evidence="7 9" id="KW-0472">Membrane</keyword>
<dbReference type="Gene3D" id="2.40.170.20">
    <property type="entry name" value="TonB-dependent receptor, beta-barrel domain"/>
    <property type="match status" value="1"/>
</dbReference>
<evidence type="ECO:0000256" key="9">
    <source>
        <dbReference type="PROSITE-ProRule" id="PRU01360"/>
    </source>
</evidence>
<dbReference type="InterPro" id="IPR039426">
    <property type="entry name" value="TonB-dep_rcpt-like"/>
</dbReference>
<dbReference type="PROSITE" id="PS52016">
    <property type="entry name" value="TONB_DEPENDENT_REC_3"/>
    <property type="match status" value="1"/>
</dbReference>
<dbReference type="InterPro" id="IPR000531">
    <property type="entry name" value="Beta-barrel_TonB"/>
</dbReference>
<keyword evidence="5 9" id="KW-0812">Transmembrane</keyword>
<evidence type="ECO:0000256" key="7">
    <source>
        <dbReference type="ARBA" id="ARBA00023136"/>
    </source>
</evidence>
<feature type="domain" description="TonB-dependent receptor-like beta-barrel" evidence="12">
    <location>
        <begin position="194"/>
        <end position="654"/>
    </location>
</feature>
<reference evidence="14" key="1">
    <citation type="submission" date="2021-07" db="EMBL/GenBank/DDBJ databases">
        <title>Shewanella sp. YLB-07 whole genome sequence.</title>
        <authorList>
            <person name="Yu L."/>
        </authorList>
    </citation>
    <scope>NUCLEOTIDE SEQUENCE</scope>
    <source>
        <strain evidence="14">YLB-08</strain>
    </source>
</reference>
<feature type="domain" description="TonB-dependent receptor plug" evidence="13">
    <location>
        <begin position="53"/>
        <end position="144"/>
    </location>
</feature>
<dbReference type="EMBL" id="CP045503">
    <property type="protein sequence ID" value="QPG57479.1"/>
    <property type="molecule type" value="Genomic_DNA"/>
</dbReference>
<keyword evidence="15" id="KW-1185">Reference proteome</keyword>
<dbReference type="InterPro" id="IPR011276">
    <property type="entry name" value="TonB_haem/Hb_rcpt"/>
</dbReference>
<dbReference type="Pfam" id="PF00593">
    <property type="entry name" value="TonB_dep_Rec_b-barrel"/>
    <property type="match status" value="1"/>
</dbReference>
<feature type="chain" id="PRO_5046758839" evidence="11">
    <location>
        <begin position="25"/>
        <end position="692"/>
    </location>
</feature>
<keyword evidence="11" id="KW-0732">Signal</keyword>
<evidence type="ECO:0000259" key="13">
    <source>
        <dbReference type="Pfam" id="PF07715"/>
    </source>
</evidence>
<evidence type="ECO:0000256" key="4">
    <source>
        <dbReference type="ARBA" id="ARBA00022452"/>
    </source>
</evidence>
<feature type="signal peptide" evidence="11">
    <location>
        <begin position="1"/>
        <end position="24"/>
    </location>
</feature>
<comment type="similarity">
    <text evidence="2 9 10">Belongs to the TonB-dependent receptor family.</text>
</comment>
<dbReference type="PANTHER" id="PTHR30069">
    <property type="entry name" value="TONB-DEPENDENT OUTER MEMBRANE RECEPTOR"/>
    <property type="match status" value="1"/>
</dbReference>
<keyword evidence="3 9" id="KW-0813">Transport</keyword>
<dbReference type="PROSITE" id="PS51257">
    <property type="entry name" value="PROKAR_LIPOPROTEIN"/>
    <property type="match status" value="1"/>
</dbReference>
<proteinExistence type="inferred from homology"/>
<evidence type="ECO:0000256" key="3">
    <source>
        <dbReference type="ARBA" id="ARBA00022448"/>
    </source>
</evidence>
<keyword evidence="4 9" id="KW-1134">Transmembrane beta strand</keyword>
<gene>
    <name evidence="14" type="ORF">FM038_008515</name>
</gene>
<evidence type="ECO:0000256" key="1">
    <source>
        <dbReference type="ARBA" id="ARBA00004571"/>
    </source>
</evidence>
<evidence type="ECO:0000256" key="11">
    <source>
        <dbReference type="SAM" id="SignalP"/>
    </source>
</evidence>
<sequence length="692" mass="76495">MKISRLTYIASSIALAIACNTAQAKQETNEETVYRLDNITVTSQTEDQQDPLTMTQSVNAIDRATIESMSTTNIPNALKIIPNVDVKGGPSSGNQNITIRGLPQSHAYVIIDGIYQSNYASKRGSWYLNPNLVSNIQVTAGPSSGAAAGKISISTISALDLLKPDESFGTKVDLGYRSNNAQQDTGLTVFGKSGATDYLLSGYYLDKDPYEIGGGGTYDKTAARQKSGLFKLGHQISADQCLQFTLNLDDSHGHQVRNDIGYRDEQYTGASLVWKDSATDNQYLNLSASLYYNDVDSYGAEQGRSAEEVQDIKDTSIGFNVSNDSIFTIASMNTLLHYGVSGHFTDHDGHVYSKDFDTGEIIEDSSAADEATTTSRKLAGWINYQLPITESLELIPGIRYDEFYIESANAIDANGQPLLRDGRTEDRLSKSLNINYYLTDDITLFASYAEALNAPQNGELFTSGRGFKPNPYLKSERADNKEIGIVWDSQDIFSVDDSLTTRINVFQNDIQDYIGTAYTDNENYPDGVKVNIGEVRLKGFEFVASYRLADWDVNFSYGQTRGTDMTTGWYLADIPSDKFNLTINNNISDSLQLGTRATYALQHDKVPTQQLGENGVIEEIPAAGFDAWFTMDIYATYKPISIDGLVTSLSITNLFDTAYAYQMDFERDGSEKPANEYYEEGRSINLKLSYQF</sequence>
<protein>
    <submittedName>
        <fullName evidence="14">TonB-dependent receptor</fullName>
    </submittedName>
</protein>
<keyword evidence="14" id="KW-0675">Receptor</keyword>
<dbReference type="Pfam" id="PF07715">
    <property type="entry name" value="Plug"/>
    <property type="match status" value="1"/>
</dbReference>
<dbReference type="InterPro" id="IPR012910">
    <property type="entry name" value="Plug_dom"/>
</dbReference>
<dbReference type="InterPro" id="IPR037066">
    <property type="entry name" value="Plug_dom_sf"/>
</dbReference>
<dbReference type="Gene3D" id="2.170.130.10">
    <property type="entry name" value="TonB-dependent receptor, plug domain"/>
    <property type="match status" value="1"/>
</dbReference>
<comment type="subcellular location">
    <subcellularLocation>
        <location evidence="1 9">Cell outer membrane</location>
        <topology evidence="1 9">Multi-pass membrane protein</topology>
    </subcellularLocation>
</comment>
<evidence type="ECO:0000256" key="8">
    <source>
        <dbReference type="ARBA" id="ARBA00023237"/>
    </source>
</evidence>